<gene>
    <name evidence="13" type="ORF">CIPAW_06G080400</name>
    <name evidence="14" type="ORF">I3842_06G081100</name>
</gene>
<dbReference type="PROSITE" id="PS50071">
    <property type="entry name" value="HOMEOBOX_2"/>
    <property type="match status" value="1"/>
</dbReference>
<evidence type="ECO:0000256" key="8">
    <source>
        <dbReference type="RuleBase" id="RU000682"/>
    </source>
</evidence>
<dbReference type="FunFam" id="1.10.10.60:FF:000144">
    <property type="entry name" value="homeobox-leucine zipper protein ATHB-6-like"/>
    <property type="match status" value="1"/>
</dbReference>
<feature type="coiled-coil region" evidence="10">
    <location>
        <begin position="146"/>
        <end position="187"/>
    </location>
</feature>
<comment type="caution">
    <text evidence="13">The sequence shown here is derived from an EMBL/GenBank/DDBJ whole genome shotgun (WGS) entry which is preliminary data.</text>
</comment>
<evidence type="ECO:0000256" key="5">
    <source>
        <dbReference type="ARBA" id="ARBA00023242"/>
    </source>
</evidence>
<dbReference type="PROSITE" id="PS00027">
    <property type="entry name" value="HOMEOBOX_1"/>
    <property type="match status" value="1"/>
</dbReference>
<dbReference type="GO" id="GO:0000981">
    <property type="term" value="F:DNA-binding transcription factor activity, RNA polymerase II-specific"/>
    <property type="evidence" value="ECO:0007669"/>
    <property type="project" value="UniProtKB-UniRule"/>
</dbReference>
<dbReference type="PANTHER" id="PTHR24326">
    <property type="entry name" value="HOMEOBOX-LEUCINE ZIPPER PROTEIN"/>
    <property type="match status" value="1"/>
</dbReference>
<dbReference type="Pfam" id="PF02183">
    <property type="entry name" value="HALZ"/>
    <property type="match status" value="1"/>
</dbReference>
<sequence>MVGDKVYGIVSNVSILSQKERLPFSSEVLEPLWTPSSNPSLHALKSMVNYENVSGGNTAAAAAAARPFFLRLDKDEHVDEDYDVGCFHQPGKKRRLTADQVELLERSFEVESKLEPERKVQLAKELGLKSRQVAIWFQNRRARFKSKQLEKDYESLKACYDKLKVDNENLLKEKESLKNEVNSLKEKLLIRGKEMGNAEPLDAIKLSKAEPQEPIRNPISENMSNAPKLLCKQEDVSSAKSDVFYSNSPHRTNGKNHSSLLEPADSCHVFEPDQSDFSQDTDDNRSQIPLPQPFYLKLEDGCHDPPANYCNFGFPAEDQPFCFWNI</sequence>
<comment type="function">
    <text evidence="9">Transcription factor.</text>
</comment>
<evidence type="ECO:0000313" key="14">
    <source>
        <dbReference type="EMBL" id="KAG6708429.1"/>
    </source>
</evidence>
<feature type="domain" description="Homeobox" evidence="12">
    <location>
        <begin position="87"/>
        <end position="147"/>
    </location>
</feature>
<keyword evidence="5 7" id="KW-0539">Nucleus</keyword>
<dbReference type="PANTHER" id="PTHR24326:SF610">
    <property type="entry name" value="HOMEOBOX-LEUCINE ZIPPER PROTEIN"/>
    <property type="match status" value="1"/>
</dbReference>
<dbReference type="Pfam" id="PF00046">
    <property type="entry name" value="Homeodomain"/>
    <property type="match status" value="1"/>
</dbReference>
<reference evidence="14" key="2">
    <citation type="submission" date="2021-01" db="EMBL/GenBank/DDBJ databases">
        <authorList>
            <person name="Lovell J.T."/>
            <person name="Bentley N."/>
            <person name="Bhattarai G."/>
            <person name="Jenkins J.W."/>
            <person name="Sreedasyam A."/>
            <person name="Alarcon Y."/>
            <person name="Bock C."/>
            <person name="Boston L."/>
            <person name="Carlson J."/>
            <person name="Cervantes K."/>
            <person name="Clermont K."/>
            <person name="Krom N."/>
            <person name="Kubenka K."/>
            <person name="Mamidi S."/>
            <person name="Mattison C."/>
            <person name="Monteros M."/>
            <person name="Pisani C."/>
            <person name="Plott C."/>
            <person name="Rajasekar S."/>
            <person name="Rhein H.S."/>
            <person name="Rohla C."/>
            <person name="Song M."/>
            <person name="Hilaire R.S."/>
            <person name="Shu S."/>
            <person name="Wells L."/>
            <person name="Wang X."/>
            <person name="Webber J."/>
            <person name="Heerema R.J."/>
            <person name="Klein P."/>
            <person name="Conner P."/>
            <person name="Grauke L."/>
            <person name="Grimwood J."/>
            <person name="Schmutz J."/>
            <person name="Randall J.J."/>
        </authorList>
    </citation>
    <scope>NUCLEOTIDE SEQUENCE</scope>
    <source>
        <tissue evidence="14">Leaf</tissue>
    </source>
</reference>
<feature type="region of interest" description="Disordered" evidence="11">
    <location>
        <begin position="201"/>
        <end position="226"/>
    </location>
</feature>
<evidence type="ECO:0000256" key="3">
    <source>
        <dbReference type="ARBA" id="ARBA00023125"/>
    </source>
</evidence>
<dbReference type="CDD" id="cd00086">
    <property type="entry name" value="homeodomain"/>
    <property type="match status" value="1"/>
</dbReference>
<dbReference type="SMART" id="SM00389">
    <property type="entry name" value="HOX"/>
    <property type="match status" value="1"/>
</dbReference>
<proteinExistence type="inferred from homology"/>
<evidence type="ECO:0000256" key="10">
    <source>
        <dbReference type="SAM" id="Coils"/>
    </source>
</evidence>
<dbReference type="GO" id="GO:0000976">
    <property type="term" value="F:transcription cis-regulatory region binding"/>
    <property type="evidence" value="ECO:0007669"/>
    <property type="project" value="UniProtKB-ARBA"/>
</dbReference>
<organism evidence="13 15">
    <name type="scientific">Carya illinoinensis</name>
    <name type="common">Pecan</name>
    <dbReference type="NCBI Taxonomy" id="32201"/>
    <lineage>
        <taxon>Eukaryota</taxon>
        <taxon>Viridiplantae</taxon>
        <taxon>Streptophyta</taxon>
        <taxon>Embryophyta</taxon>
        <taxon>Tracheophyta</taxon>
        <taxon>Spermatophyta</taxon>
        <taxon>Magnoliopsida</taxon>
        <taxon>eudicotyledons</taxon>
        <taxon>Gunneridae</taxon>
        <taxon>Pentapetalae</taxon>
        <taxon>rosids</taxon>
        <taxon>fabids</taxon>
        <taxon>Fagales</taxon>
        <taxon>Juglandaceae</taxon>
        <taxon>Carya</taxon>
    </lineage>
</organism>
<feature type="DNA-binding region" description="Homeobox" evidence="7">
    <location>
        <begin position="89"/>
        <end position="148"/>
    </location>
</feature>
<evidence type="ECO:0000256" key="11">
    <source>
        <dbReference type="SAM" id="MobiDB-lite"/>
    </source>
</evidence>
<dbReference type="GO" id="GO:0045893">
    <property type="term" value="P:positive regulation of DNA-templated transcription"/>
    <property type="evidence" value="ECO:0007669"/>
    <property type="project" value="TreeGrafter"/>
</dbReference>
<keyword evidence="7 8" id="KW-0371">Homeobox</keyword>
<dbReference type="EMBL" id="CM031814">
    <property type="protein sequence ID" value="KAG6650978.1"/>
    <property type="molecule type" value="Genomic_DNA"/>
</dbReference>
<protein>
    <recommendedName>
        <fullName evidence="9">Homeobox-leucine zipper protein</fullName>
    </recommendedName>
    <alternativeName>
        <fullName evidence="9">HD-ZIP protein</fullName>
    </alternativeName>
    <alternativeName>
        <fullName evidence="9">Homeodomain transcription factor</fullName>
    </alternativeName>
</protein>
<dbReference type="InterPro" id="IPR001356">
    <property type="entry name" value="HD"/>
</dbReference>
<evidence type="ECO:0000313" key="13">
    <source>
        <dbReference type="EMBL" id="KAG6650978.1"/>
    </source>
</evidence>
<accession>A0A8T1Q971</accession>
<evidence type="ECO:0000313" key="15">
    <source>
        <dbReference type="Proteomes" id="UP000811609"/>
    </source>
</evidence>
<dbReference type="InterPro" id="IPR017970">
    <property type="entry name" value="Homeobox_CS"/>
</dbReference>
<dbReference type="AlphaFoldDB" id="A0A8T1Q971"/>
<keyword evidence="10" id="KW-0175">Coiled coil</keyword>
<keyword evidence="4 9" id="KW-0804">Transcription</keyword>
<dbReference type="InterPro" id="IPR003106">
    <property type="entry name" value="Leu_zip_homeo"/>
</dbReference>
<name>A0A8T1Q971_CARIL</name>
<evidence type="ECO:0000256" key="1">
    <source>
        <dbReference type="ARBA" id="ARBA00004123"/>
    </source>
</evidence>
<reference evidence="13" key="1">
    <citation type="submission" date="2020-12" db="EMBL/GenBank/DDBJ databases">
        <title>WGS assembly of Carya illinoinensis cv. Pawnee.</title>
        <authorList>
            <person name="Platts A."/>
            <person name="Shu S."/>
            <person name="Wright S."/>
            <person name="Barry K."/>
            <person name="Edger P."/>
            <person name="Pires J.C."/>
            <person name="Schmutz J."/>
        </authorList>
    </citation>
    <scope>NUCLEOTIDE SEQUENCE</scope>
    <source>
        <tissue evidence="13">Leaf</tissue>
    </source>
</reference>
<evidence type="ECO:0000256" key="9">
    <source>
        <dbReference type="RuleBase" id="RU369038"/>
    </source>
</evidence>
<comment type="subcellular location">
    <subcellularLocation>
        <location evidence="1 7 8">Nucleus</location>
    </subcellularLocation>
</comment>
<evidence type="ECO:0000256" key="7">
    <source>
        <dbReference type="PROSITE-ProRule" id="PRU00108"/>
    </source>
</evidence>
<keyword evidence="15" id="KW-1185">Reference proteome</keyword>
<dbReference type="Proteomes" id="UP000811246">
    <property type="component" value="Chromosome 6"/>
</dbReference>
<keyword evidence="3 7" id="KW-0238">DNA-binding</keyword>
<evidence type="ECO:0000259" key="12">
    <source>
        <dbReference type="PROSITE" id="PS50071"/>
    </source>
</evidence>
<dbReference type="InterPro" id="IPR045224">
    <property type="entry name" value="HDZip_class_I_plant"/>
</dbReference>
<evidence type="ECO:0000256" key="4">
    <source>
        <dbReference type="ARBA" id="ARBA00023163"/>
    </source>
</evidence>
<keyword evidence="2 9" id="KW-0805">Transcription regulation</keyword>
<evidence type="ECO:0000256" key="2">
    <source>
        <dbReference type="ARBA" id="ARBA00023015"/>
    </source>
</evidence>
<dbReference type="Proteomes" id="UP000811609">
    <property type="component" value="Chromosome 6"/>
</dbReference>
<comment type="similarity">
    <text evidence="6 9">Belongs to the HD-ZIP homeobox family. Class I subfamily.</text>
</comment>
<dbReference type="EMBL" id="CM031830">
    <property type="protein sequence ID" value="KAG6708429.1"/>
    <property type="molecule type" value="Genomic_DNA"/>
</dbReference>
<dbReference type="GO" id="GO:0005634">
    <property type="term" value="C:nucleus"/>
    <property type="evidence" value="ECO:0007669"/>
    <property type="project" value="UniProtKB-SubCell"/>
</dbReference>
<evidence type="ECO:0000256" key="6">
    <source>
        <dbReference type="ARBA" id="ARBA00025748"/>
    </source>
</evidence>